<dbReference type="SUPFAM" id="SSF53300">
    <property type="entry name" value="vWA-like"/>
    <property type="match status" value="1"/>
</dbReference>
<dbReference type="Proteomes" id="UP000594263">
    <property type="component" value="Unplaced"/>
</dbReference>
<dbReference type="InterPro" id="IPR001841">
    <property type="entry name" value="Znf_RING"/>
</dbReference>
<dbReference type="PANTHER" id="PTHR10579">
    <property type="entry name" value="CALCIUM-ACTIVATED CHLORIDE CHANNEL REGULATOR"/>
    <property type="match status" value="1"/>
</dbReference>
<keyword evidence="2" id="KW-0175">Coiled coil</keyword>
<dbReference type="GO" id="GO:0008270">
    <property type="term" value="F:zinc ion binding"/>
    <property type="evidence" value="ECO:0007669"/>
    <property type="project" value="UniProtKB-KW"/>
</dbReference>
<protein>
    <submittedName>
        <fullName evidence="6">Uncharacterized protein</fullName>
    </submittedName>
</protein>
<keyword evidence="1" id="KW-0479">Metal-binding</keyword>
<evidence type="ECO:0000259" key="5">
    <source>
        <dbReference type="PROSITE" id="PS50234"/>
    </source>
</evidence>
<feature type="domain" description="RING-type" evidence="4">
    <location>
        <begin position="129"/>
        <end position="175"/>
    </location>
</feature>
<keyword evidence="7" id="KW-1185">Reference proteome</keyword>
<dbReference type="InterPro" id="IPR057427">
    <property type="entry name" value="WAV3_C"/>
</dbReference>
<dbReference type="PANTHER" id="PTHR10579:SF55">
    <property type="entry name" value="E3 UBIQUITIN-PROTEIN LIGASE WAV3"/>
    <property type="match status" value="1"/>
</dbReference>
<feature type="coiled-coil region" evidence="2">
    <location>
        <begin position="647"/>
        <end position="679"/>
    </location>
</feature>
<proteinExistence type="predicted"/>
<feature type="region of interest" description="Disordered" evidence="3">
    <location>
        <begin position="240"/>
        <end position="284"/>
    </location>
</feature>
<evidence type="ECO:0000256" key="1">
    <source>
        <dbReference type="PROSITE-ProRule" id="PRU00175"/>
    </source>
</evidence>
<dbReference type="Pfam" id="PF25243">
    <property type="entry name" value="WAV3_C"/>
    <property type="match status" value="1"/>
</dbReference>
<sequence length="711" mass="77993">MGWRRAFCTAPPKDSRDADGGGKIFKSSDDPPVILPASSSSRSPRFGGRLNFFTSSSNPSTPRLRCRTSADPSSTSRVSETESSTPKIESKSLNIKSPKSSLFGTAPSSPRSPLKLALFRNSFRSRNGCGVCGHSVKSGRGTAVYTAQCGHVYHFPCIAAHVRGTAGEKLACLVCGVEWSDEPLLTVHQNLPPPESKRTNNNVEIEEKQVISTAEKPPLAAASSPRPQFHHYQTRPVQITSYGDDEPLTSPRAQKAVFNPIPEAEDEGEETSMLSNQRSQSSPTSIGIRVMPESALVSSTSDHQTCTMVLKVKAPQLPQTVRNSRRVPLLDASRRAPIDLVTVLDVSGSMMGGKMQMMRRAMRLVISSLGPQDRLSIVAFSAVPKRLLPLRRMTQNGQRAARSIVDRLECSQGSCVGDALRKAAKVLEDRRERNPVATIILLSDGQDDSPRQPGPVTAQAAAHHSTTRFAHVEIPVNSPTDATFAKWVGGLMSVVVQELRIELGFAHDDSAPAEIMAVYCSDRQTSLLRSGTVHLGDLYAEEERELLIELRVPTASVQAQKLLTVKSFYKDPATHDRVATKQETFILPRACLSPGIQRMRNVFICTRAVAESRLILEHGEFSSAHRLLSSARALLQQSASMSADECVHVLEAEIMELARRRQEQQMEEQERAMAVIRRQQRVAETTPPASAGKKKSWNRVSDLHGFENARF</sequence>
<dbReference type="Gene3D" id="3.40.50.410">
    <property type="entry name" value="von Willebrand factor, type A domain"/>
    <property type="match status" value="1"/>
</dbReference>
<dbReference type="AlphaFoldDB" id="A0A7N0V1W3"/>
<organism evidence="6 7">
    <name type="scientific">Kalanchoe fedtschenkoi</name>
    <name type="common">Lavender scallops</name>
    <name type="synonym">South American air plant</name>
    <dbReference type="NCBI Taxonomy" id="63787"/>
    <lineage>
        <taxon>Eukaryota</taxon>
        <taxon>Viridiplantae</taxon>
        <taxon>Streptophyta</taxon>
        <taxon>Embryophyta</taxon>
        <taxon>Tracheophyta</taxon>
        <taxon>Spermatophyta</taxon>
        <taxon>Magnoliopsida</taxon>
        <taxon>eudicotyledons</taxon>
        <taxon>Gunneridae</taxon>
        <taxon>Pentapetalae</taxon>
        <taxon>Saxifragales</taxon>
        <taxon>Crassulaceae</taxon>
        <taxon>Kalanchoe</taxon>
    </lineage>
</organism>
<dbReference type="SUPFAM" id="SSF57850">
    <property type="entry name" value="RING/U-box"/>
    <property type="match status" value="1"/>
</dbReference>
<dbReference type="Pfam" id="PF13519">
    <property type="entry name" value="VWA_2"/>
    <property type="match status" value="1"/>
</dbReference>
<feature type="compositionally biased region" description="Polar residues" evidence="3">
    <location>
        <begin position="52"/>
        <end position="61"/>
    </location>
</feature>
<keyword evidence="1" id="KW-0862">Zinc</keyword>
<dbReference type="Gene3D" id="3.30.40.10">
    <property type="entry name" value="Zinc/RING finger domain, C3HC4 (zinc finger)"/>
    <property type="match status" value="1"/>
</dbReference>
<evidence type="ECO:0000259" key="4">
    <source>
        <dbReference type="PROSITE" id="PS50089"/>
    </source>
</evidence>
<name>A0A7N0V1W3_KALFE</name>
<feature type="region of interest" description="Disordered" evidence="3">
    <location>
        <begin position="1"/>
        <end position="91"/>
    </location>
</feature>
<dbReference type="OMA" id="SMSADEC"/>
<evidence type="ECO:0000256" key="2">
    <source>
        <dbReference type="SAM" id="Coils"/>
    </source>
</evidence>
<keyword evidence="1" id="KW-0863">Zinc-finger</keyword>
<feature type="domain" description="VWFA" evidence="5">
    <location>
        <begin position="339"/>
        <end position="474"/>
    </location>
</feature>
<dbReference type="PROSITE" id="PS50089">
    <property type="entry name" value="ZF_RING_2"/>
    <property type="match status" value="1"/>
</dbReference>
<dbReference type="InterPro" id="IPR051266">
    <property type="entry name" value="CLCR"/>
</dbReference>
<dbReference type="InterPro" id="IPR013083">
    <property type="entry name" value="Znf_RING/FYVE/PHD"/>
</dbReference>
<reference evidence="6" key="1">
    <citation type="submission" date="2021-01" db="UniProtKB">
        <authorList>
            <consortium name="EnsemblPlants"/>
        </authorList>
    </citation>
    <scope>IDENTIFICATION</scope>
</reference>
<accession>A0A7N0V1W3</accession>
<evidence type="ECO:0000313" key="6">
    <source>
        <dbReference type="EnsemblPlants" id="Kaladp0095s0419.1.v1.1"/>
    </source>
</evidence>
<dbReference type="SMART" id="SM00184">
    <property type="entry name" value="RING"/>
    <property type="match status" value="1"/>
</dbReference>
<dbReference type="Gramene" id="Kaladp0095s0419.1.v1.1">
    <property type="protein sequence ID" value="Kaladp0095s0419.1.v1.1"/>
    <property type="gene ID" value="Kaladp0095s0419.v1.1"/>
</dbReference>
<evidence type="ECO:0000256" key="3">
    <source>
        <dbReference type="SAM" id="MobiDB-lite"/>
    </source>
</evidence>
<feature type="compositionally biased region" description="Polar residues" evidence="3">
    <location>
        <begin position="272"/>
        <end position="284"/>
    </location>
</feature>
<dbReference type="InterPro" id="IPR036465">
    <property type="entry name" value="vWFA_dom_sf"/>
</dbReference>
<feature type="compositionally biased region" description="Low complexity" evidence="3">
    <location>
        <begin position="73"/>
        <end position="85"/>
    </location>
</feature>
<dbReference type="InterPro" id="IPR002035">
    <property type="entry name" value="VWF_A"/>
</dbReference>
<dbReference type="EnsemblPlants" id="Kaladp0095s0419.1.v1.1">
    <property type="protein sequence ID" value="Kaladp0095s0419.1.v1.1"/>
    <property type="gene ID" value="Kaladp0095s0419.v1.1"/>
</dbReference>
<dbReference type="PROSITE" id="PS50234">
    <property type="entry name" value="VWFA"/>
    <property type="match status" value="1"/>
</dbReference>
<dbReference type="SMART" id="SM00327">
    <property type="entry name" value="VWA"/>
    <property type="match status" value="1"/>
</dbReference>
<evidence type="ECO:0000313" key="7">
    <source>
        <dbReference type="Proteomes" id="UP000594263"/>
    </source>
</evidence>